<dbReference type="EMBL" id="UOGC01000142">
    <property type="protein sequence ID" value="VAX22820.1"/>
    <property type="molecule type" value="Genomic_DNA"/>
</dbReference>
<dbReference type="InterPro" id="IPR011004">
    <property type="entry name" value="Trimer_LpxA-like_sf"/>
</dbReference>
<keyword evidence="1" id="KW-0456">Lyase</keyword>
<dbReference type="AlphaFoldDB" id="A0A3B1CJI5"/>
<dbReference type="InterPro" id="IPR050484">
    <property type="entry name" value="Transf_Hexapept/Carb_Anhydrase"/>
</dbReference>
<protein>
    <submittedName>
        <fullName evidence="1">Carbonic anhydrase, gamma class</fullName>
        <ecNumber evidence="1">4.2.1.1</ecNumber>
    </submittedName>
</protein>
<name>A0A3B1CJI5_9ZZZZ</name>
<dbReference type="SUPFAM" id="SSF51161">
    <property type="entry name" value="Trimeric LpxA-like enzymes"/>
    <property type="match status" value="1"/>
</dbReference>
<accession>A0A3B1CJI5</accession>
<dbReference type="CDD" id="cd04645">
    <property type="entry name" value="LbH_gamma_CA_like"/>
    <property type="match status" value="1"/>
</dbReference>
<evidence type="ECO:0000313" key="1">
    <source>
        <dbReference type="EMBL" id="VAX22820.1"/>
    </source>
</evidence>
<gene>
    <name evidence="1" type="ORF">MNBD_NITROSPINAE01-1770</name>
</gene>
<dbReference type="Gene3D" id="2.160.10.10">
    <property type="entry name" value="Hexapeptide repeat proteins"/>
    <property type="match status" value="1"/>
</dbReference>
<sequence length="168" mass="18238">MIRNWKNKSPQIDPSAFVEDSAQVIGDVTIGAESSIWFNTTIRGDVNYITIGKRTSIQDGSVLHVTKSPSWPLIIGDNITVGHSVTLHGCTIEGPALIGMGATVMDGAILKPNVVIAAGALVPEGMVVEENTLLMGMPAKPKRKLTDKEVEWLQVSAQNYVDYRLDYM</sequence>
<dbReference type="PANTHER" id="PTHR13061:SF29">
    <property type="entry name" value="GAMMA CARBONIC ANHYDRASE-LIKE 1, MITOCHONDRIAL-RELATED"/>
    <property type="match status" value="1"/>
</dbReference>
<dbReference type="EC" id="4.2.1.1" evidence="1"/>
<dbReference type="PANTHER" id="PTHR13061">
    <property type="entry name" value="DYNACTIN SUBUNIT P25"/>
    <property type="match status" value="1"/>
</dbReference>
<organism evidence="1">
    <name type="scientific">hydrothermal vent metagenome</name>
    <dbReference type="NCBI Taxonomy" id="652676"/>
    <lineage>
        <taxon>unclassified sequences</taxon>
        <taxon>metagenomes</taxon>
        <taxon>ecological metagenomes</taxon>
    </lineage>
</organism>
<reference evidence="1" key="1">
    <citation type="submission" date="2018-06" db="EMBL/GenBank/DDBJ databases">
        <authorList>
            <person name="Zhirakovskaya E."/>
        </authorList>
    </citation>
    <scope>NUCLEOTIDE SEQUENCE</scope>
</reference>
<dbReference type="InterPro" id="IPR047324">
    <property type="entry name" value="LbH_gamma_CA-like"/>
</dbReference>
<proteinExistence type="predicted"/>
<dbReference type="GO" id="GO:0004089">
    <property type="term" value="F:carbonate dehydratase activity"/>
    <property type="evidence" value="ECO:0007669"/>
    <property type="project" value="UniProtKB-EC"/>
</dbReference>